<feature type="compositionally biased region" description="Basic and acidic residues" evidence="5">
    <location>
        <begin position="298"/>
        <end position="309"/>
    </location>
</feature>
<comment type="caution">
    <text evidence="7">The sequence shown here is derived from an EMBL/GenBank/DDBJ whole genome shotgun (WGS) entry which is preliminary data.</text>
</comment>
<dbReference type="GO" id="GO:0046872">
    <property type="term" value="F:metal ion binding"/>
    <property type="evidence" value="ECO:0007669"/>
    <property type="project" value="UniProtKB-KW"/>
</dbReference>
<dbReference type="SMART" id="SM00132">
    <property type="entry name" value="LIM"/>
    <property type="match status" value="4"/>
</dbReference>
<name>A0AAD4N6P5_9BILA</name>
<feature type="domain" description="LIM zinc-binding" evidence="6">
    <location>
        <begin position="397"/>
        <end position="456"/>
    </location>
</feature>
<dbReference type="PANTHER" id="PTHR24214:SF38">
    <property type="entry name" value="PDZ AND LIM DOMAIN PROTEIN ZASP-RELATED"/>
    <property type="match status" value="1"/>
</dbReference>
<evidence type="ECO:0000256" key="3">
    <source>
        <dbReference type="ARBA" id="ARBA00023038"/>
    </source>
</evidence>
<dbReference type="AlphaFoldDB" id="A0AAD4N6P5"/>
<dbReference type="CDD" id="cd08368">
    <property type="entry name" value="LIM"/>
    <property type="match status" value="1"/>
</dbReference>
<dbReference type="Gene3D" id="2.10.110.10">
    <property type="entry name" value="Cysteine Rich Protein"/>
    <property type="match status" value="4"/>
</dbReference>
<dbReference type="PANTHER" id="PTHR24214">
    <property type="entry name" value="PDZ AND LIM DOMAIN PROTEIN ZASP"/>
    <property type="match status" value="1"/>
</dbReference>
<dbReference type="SUPFAM" id="SSF57716">
    <property type="entry name" value="Glucocorticoid receptor-like (DNA-binding domain)"/>
    <property type="match status" value="2"/>
</dbReference>
<proteinExistence type="predicted"/>
<keyword evidence="1 4" id="KW-0479">Metal-binding</keyword>
<protein>
    <submittedName>
        <fullName evidence="7">LIM domain-containing protein</fullName>
    </submittedName>
</protein>
<dbReference type="FunFam" id="2.10.110.10:FF:000020">
    <property type="entry name" value="PDZ and LIM domain protein 5"/>
    <property type="match status" value="1"/>
</dbReference>
<dbReference type="InterPro" id="IPR001781">
    <property type="entry name" value="Znf_LIM"/>
</dbReference>
<sequence length="512" mass="58416">MALAVGVCDRVPEVCRYGVWKKKFQDFDYTKILLFLDVGPETCISRRAWYWEADWHQTCTKRRLQDQNDPGFEINELDILCKRSTILARYALKQVKSGEPHGHVTQALPFSKNSRSSFGVNCHKHCFQCSTCGAELSDNRDSREDPQKQHFFVEGKFYCNVHGKQRQIQLKDGLWNGSKTTLDPDLAVKLPPTAAQPMRIPEPPKGASQPNLILNGKGNGDYSFARKNILSELNERDNNECYYNTRNQKRSTNFVKRESSNYSPGQKVTPSAIKESLQSSPFLKDLQRNLLSNHSKVRTNETKNLDMEKSSTGQGRQKMIERVKNRKDTEIEDRVHCEYCSEEIGGTQVLANGKAWCPDHFVCSNQACARPLLNCGFVEQEDGLNYCVKCYESLLAPHCAKCGLAITEDCLRALDKTWHPKCFVCAHCRKPFEGVAFYVENNSPYCENDWNELFTTKCTVCTSPIKMGERWVEALGGSAFHIRCFNCKKCNQNLHKESFYARDGQPYCKAHA</sequence>
<dbReference type="Proteomes" id="UP001201812">
    <property type="component" value="Unassembled WGS sequence"/>
</dbReference>
<evidence type="ECO:0000313" key="7">
    <source>
        <dbReference type="EMBL" id="KAI1715487.1"/>
    </source>
</evidence>
<evidence type="ECO:0000256" key="1">
    <source>
        <dbReference type="ARBA" id="ARBA00022723"/>
    </source>
</evidence>
<dbReference type="GO" id="GO:0030018">
    <property type="term" value="C:Z disc"/>
    <property type="evidence" value="ECO:0007669"/>
    <property type="project" value="TreeGrafter"/>
</dbReference>
<gene>
    <name evidence="7" type="ORF">DdX_07804</name>
</gene>
<keyword evidence="2 4" id="KW-0862">Zinc</keyword>
<dbReference type="GO" id="GO:0031941">
    <property type="term" value="C:filamentous actin"/>
    <property type="evidence" value="ECO:0007669"/>
    <property type="project" value="TreeGrafter"/>
</dbReference>
<dbReference type="GO" id="GO:0005912">
    <property type="term" value="C:adherens junction"/>
    <property type="evidence" value="ECO:0007669"/>
    <property type="project" value="TreeGrafter"/>
</dbReference>
<evidence type="ECO:0000256" key="5">
    <source>
        <dbReference type="SAM" id="MobiDB-lite"/>
    </source>
</evidence>
<dbReference type="InterPro" id="IPR050604">
    <property type="entry name" value="PDZ-LIM_domain"/>
</dbReference>
<dbReference type="GO" id="GO:0061061">
    <property type="term" value="P:muscle structure development"/>
    <property type="evidence" value="ECO:0007669"/>
    <property type="project" value="TreeGrafter"/>
</dbReference>
<evidence type="ECO:0000256" key="2">
    <source>
        <dbReference type="ARBA" id="ARBA00022833"/>
    </source>
</evidence>
<dbReference type="EMBL" id="JAKKPZ010000011">
    <property type="protein sequence ID" value="KAI1715487.1"/>
    <property type="molecule type" value="Genomic_DNA"/>
</dbReference>
<dbReference type="GO" id="GO:0001725">
    <property type="term" value="C:stress fiber"/>
    <property type="evidence" value="ECO:0007669"/>
    <property type="project" value="TreeGrafter"/>
</dbReference>
<keyword evidence="8" id="KW-1185">Reference proteome</keyword>
<evidence type="ECO:0000313" key="8">
    <source>
        <dbReference type="Proteomes" id="UP001201812"/>
    </source>
</evidence>
<dbReference type="GO" id="GO:0030036">
    <property type="term" value="P:actin cytoskeleton organization"/>
    <property type="evidence" value="ECO:0007669"/>
    <property type="project" value="TreeGrafter"/>
</dbReference>
<evidence type="ECO:0000259" key="6">
    <source>
        <dbReference type="PROSITE" id="PS50023"/>
    </source>
</evidence>
<dbReference type="GO" id="GO:0003779">
    <property type="term" value="F:actin binding"/>
    <property type="evidence" value="ECO:0007669"/>
    <property type="project" value="TreeGrafter"/>
</dbReference>
<dbReference type="PROSITE" id="PS50023">
    <property type="entry name" value="LIM_DOMAIN_2"/>
    <property type="match status" value="2"/>
</dbReference>
<dbReference type="GO" id="GO:0051371">
    <property type="term" value="F:muscle alpha-actinin binding"/>
    <property type="evidence" value="ECO:0007669"/>
    <property type="project" value="TreeGrafter"/>
</dbReference>
<dbReference type="FunFam" id="2.10.110.10:FF:000069">
    <property type="entry name" value="Uncharacterized protein, isoform Z"/>
    <property type="match status" value="1"/>
</dbReference>
<dbReference type="Pfam" id="PF00412">
    <property type="entry name" value="LIM"/>
    <property type="match status" value="3"/>
</dbReference>
<keyword evidence="3 4" id="KW-0440">LIM domain</keyword>
<feature type="region of interest" description="Disordered" evidence="5">
    <location>
        <begin position="295"/>
        <end position="318"/>
    </location>
</feature>
<feature type="domain" description="LIM zinc-binding" evidence="6">
    <location>
        <begin position="457"/>
        <end position="512"/>
    </location>
</feature>
<evidence type="ECO:0000256" key="4">
    <source>
        <dbReference type="PROSITE-ProRule" id="PRU00125"/>
    </source>
</evidence>
<dbReference type="PROSITE" id="PS00478">
    <property type="entry name" value="LIM_DOMAIN_1"/>
    <property type="match status" value="2"/>
</dbReference>
<organism evidence="7 8">
    <name type="scientific">Ditylenchus destructor</name>
    <dbReference type="NCBI Taxonomy" id="166010"/>
    <lineage>
        <taxon>Eukaryota</taxon>
        <taxon>Metazoa</taxon>
        <taxon>Ecdysozoa</taxon>
        <taxon>Nematoda</taxon>
        <taxon>Chromadorea</taxon>
        <taxon>Rhabditida</taxon>
        <taxon>Tylenchina</taxon>
        <taxon>Tylenchomorpha</taxon>
        <taxon>Sphaerularioidea</taxon>
        <taxon>Anguinidae</taxon>
        <taxon>Anguininae</taxon>
        <taxon>Ditylenchus</taxon>
    </lineage>
</organism>
<reference evidence="7" key="1">
    <citation type="submission" date="2022-01" db="EMBL/GenBank/DDBJ databases">
        <title>Genome Sequence Resource for Two Populations of Ditylenchus destructor, the Migratory Endoparasitic Phytonematode.</title>
        <authorList>
            <person name="Zhang H."/>
            <person name="Lin R."/>
            <person name="Xie B."/>
        </authorList>
    </citation>
    <scope>NUCLEOTIDE SEQUENCE</scope>
    <source>
        <strain evidence="7">BazhouSP</strain>
    </source>
</reference>
<accession>A0AAD4N6P5</accession>